<evidence type="ECO:0000313" key="8">
    <source>
        <dbReference type="EMBL" id="TIC01259.1"/>
    </source>
</evidence>
<dbReference type="CDD" id="cd19071">
    <property type="entry name" value="AKR_AKR1-5-like"/>
    <property type="match status" value="1"/>
</dbReference>
<dbReference type="Proteomes" id="UP000305647">
    <property type="component" value="Unassembled WGS sequence"/>
</dbReference>
<keyword evidence="2" id="KW-0521">NADP</keyword>
<evidence type="ECO:0000313" key="9">
    <source>
        <dbReference type="EMBL" id="TIC29399.1"/>
    </source>
</evidence>
<evidence type="ECO:0000256" key="2">
    <source>
        <dbReference type="ARBA" id="ARBA00022857"/>
    </source>
</evidence>
<accession>A0A4T0NX73</accession>
<dbReference type="InterPro" id="IPR036812">
    <property type="entry name" value="NAD(P)_OxRdtase_dom_sf"/>
</dbReference>
<feature type="site" description="Lowers pKa of active site Tyr" evidence="6">
    <location>
        <position position="78"/>
    </location>
</feature>
<dbReference type="InterPro" id="IPR018170">
    <property type="entry name" value="Aldo/ket_reductase_CS"/>
</dbReference>
<dbReference type="EMBL" id="SPRO01000028">
    <property type="protein sequence ID" value="TIC29399.1"/>
    <property type="molecule type" value="Genomic_DNA"/>
</dbReference>
<dbReference type="EMBL" id="SPRH01000018">
    <property type="protein sequence ID" value="TIC01259.1"/>
    <property type="molecule type" value="Genomic_DNA"/>
</dbReference>
<evidence type="ECO:0000313" key="11">
    <source>
        <dbReference type="Proteomes" id="UP000307169"/>
    </source>
</evidence>
<dbReference type="GO" id="GO:0016616">
    <property type="term" value="F:oxidoreductase activity, acting on the CH-OH group of donors, NAD or NADP as acceptor"/>
    <property type="evidence" value="ECO:0007669"/>
    <property type="project" value="UniProtKB-ARBA"/>
</dbReference>
<dbReference type="Pfam" id="PF00248">
    <property type="entry name" value="Aldo_ket_red"/>
    <property type="match status" value="1"/>
</dbReference>
<comment type="similarity">
    <text evidence="1">Belongs to the aldo/keto reductase family.</text>
</comment>
<reference evidence="10 11" key="1">
    <citation type="submission" date="2019-03" db="EMBL/GenBank/DDBJ databases">
        <title>Sequencing 25 genomes of Wallemia mellicola.</title>
        <authorList>
            <person name="Gostincar C."/>
        </authorList>
    </citation>
    <scope>NUCLEOTIDE SEQUENCE [LARGE SCALE GENOMIC DNA]</scope>
    <source>
        <strain evidence="8 11">EXF-1262</strain>
        <strain evidence="9 10">EXF-8738</strain>
    </source>
</reference>
<dbReference type="PANTHER" id="PTHR43827">
    <property type="entry name" value="2,5-DIKETO-D-GLUCONIC ACID REDUCTASE"/>
    <property type="match status" value="1"/>
</dbReference>
<evidence type="ECO:0000313" key="10">
    <source>
        <dbReference type="Proteomes" id="UP000305647"/>
    </source>
</evidence>
<name>A0A4T0NX73_9BASI</name>
<organism evidence="8 11">
    <name type="scientific">Wallemia mellicola</name>
    <dbReference type="NCBI Taxonomy" id="1708541"/>
    <lineage>
        <taxon>Eukaryota</taxon>
        <taxon>Fungi</taxon>
        <taxon>Dikarya</taxon>
        <taxon>Basidiomycota</taxon>
        <taxon>Wallemiomycotina</taxon>
        <taxon>Wallemiomycetes</taxon>
        <taxon>Wallemiales</taxon>
        <taxon>Wallemiaceae</taxon>
        <taxon>Wallemia</taxon>
    </lineage>
</organism>
<dbReference type="PROSITE" id="PS00062">
    <property type="entry name" value="ALDOKETO_REDUCTASE_2"/>
    <property type="match status" value="1"/>
</dbReference>
<feature type="binding site" evidence="5">
    <location>
        <position position="110"/>
    </location>
    <ligand>
        <name>substrate</name>
    </ligand>
</feature>
<evidence type="ECO:0000256" key="6">
    <source>
        <dbReference type="PIRSR" id="PIRSR000097-3"/>
    </source>
</evidence>
<dbReference type="SUPFAM" id="SSF51430">
    <property type="entry name" value="NAD(P)-linked oxidoreductase"/>
    <property type="match status" value="1"/>
</dbReference>
<dbReference type="PIRSF" id="PIRSF000097">
    <property type="entry name" value="AKR"/>
    <property type="match status" value="1"/>
</dbReference>
<dbReference type="AlphaFoldDB" id="A0A4T0NX73"/>
<dbReference type="OMA" id="TWHHRVQ"/>
<protein>
    <submittedName>
        <fullName evidence="8">Aldo/keto reductase</fullName>
    </submittedName>
</protein>
<evidence type="ECO:0000256" key="5">
    <source>
        <dbReference type="PIRSR" id="PIRSR000097-2"/>
    </source>
</evidence>
<feature type="active site" description="Proton donor" evidence="4">
    <location>
        <position position="53"/>
    </location>
</feature>
<dbReference type="Proteomes" id="UP000307169">
    <property type="component" value="Unassembled WGS sequence"/>
</dbReference>
<keyword evidence="3" id="KW-0560">Oxidoreductase</keyword>
<comment type="caution">
    <text evidence="8">The sequence shown here is derived from an EMBL/GenBank/DDBJ whole genome shotgun (WGS) entry which is preliminary data.</text>
</comment>
<dbReference type="PRINTS" id="PR00069">
    <property type="entry name" value="ALDKETRDTASE"/>
</dbReference>
<dbReference type="PROSITE" id="PS00798">
    <property type="entry name" value="ALDOKETO_REDUCTASE_1"/>
    <property type="match status" value="1"/>
</dbReference>
<proteinExistence type="inferred from homology"/>
<dbReference type="PANTHER" id="PTHR43827:SF3">
    <property type="entry name" value="NADP-DEPENDENT OXIDOREDUCTASE DOMAIN-CONTAINING PROTEIN"/>
    <property type="match status" value="1"/>
</dbReference>
<evidence type="ECO:0000256" key="1">
    <source>
        <dbReference type="ARBA" id="ARBA00007905"/>
    </source>
</evidence>
<dbReference type="FunFam" id="3.20.20.100:FF:000002">
    <property type="entry name" value="2,5-diketo-D-gluconic acid reductase A"/>
    <property type="match status" value="1"/>
</dbReference>
<dbReference type="InterPro" id="IPR020471">
    <property type="entry name" value="AKR"/>
</dbReference>
<dbReference type="Gene3D" id="3.20.20.100">
    <property type="entry name" value="NADP-dependent oxidoreductase domain"/>
    <property type="match status" value="1"/>
</dbReference>
<sequence>MAIPTAKLNNGRTIPLVGYGTWVGDQSQGPALLPSIKEAIKQGYRHIDTATLYCNEAEVGQAVRESGIPREEFFITTKVWITELNEKATESLNGSLKSAGLDYFDLLLVHWPQTTYKGTGENPDDPSERNYLKVWKQFEGFLDTGKVKTVGVSNFAIPFLEDLLANSKVVPAVNQIETHPWNPDFELIDYCHKKGIHVTAYCPVAGHTPLIKDETVNAIAKELGATPAQVLLSWGVQRGTSVIPKATSSEHISENLKLFTLSPEHVNRINKINENPATQSRVNYGIVSNNKIFGWTPQQLQIDVGFPTLGLPGIKQT</sequence>
<evidence type="ECO:0000259" key="7">
    <source>
        <dbReference type="Pfam" id="PF00248"/>
    </source>
</evidence>
<evidence type="ECO:0000256" key="3">
    <source>
        <dbReference type="ARBA" id="ARBA00023002"/>
    </source>
</evidence>
<dbReference type="InterPro" id="IPR023210">
    <property type="entry name" value="NADP_OxRdtase_dom"/>
</dbReference>
<feature type="domain" description="NADP-dependent oxidoreductase" evidence="7">
    <location>
        <begin position="17"/>
        <end position="274"/>
    </location>
</feature>
<evidence type="ECO:0000256" key="4">
    <source>
        <dbReference type="PIRSR" id="PIRSR000097-1"/>
    </source>
</evidence>
<gene>
    <name evidence="9" type="ORF">E3Q10_02628</name>
    <name evidence="8" type="ORF">E3Q17_01901</name>
</gene>